<evidence type="ECO:0000313" key="2">
    <source>
        <dbReference type="EMBL" id="MBM0631684.1"/>
    </source>
</evidence>
<evidence type="ECO:0000256" key="1">
    <source>
        <dbReference type="SAM" id="Phobius"/>
    </source>
</evidence>
<proteinExistence type="predicted"/>
<comment type="caution">
    <text evidence="2">The sequence shown here is derived from an EMBL/GenBank/DDBJ whole genome shotgun (WGS) entry which is preliminary data.</text>
</comment>
<evidence type="ECO:0000313" key="3">
    <source>
        <dbReference type="Proteomes" id="UP000650605"/>
    </source>
</evidence>
<feature type="transmembrane region" description="Helical" evidence="1">
    <location>
        <begin position="12"/>
        <end position="45"/>
    </location>
</feature>
<keyword evidence="1" id="KW-1133">Transmembrane helix</keyword>
<keyword evidence="1" id="KW-0472">Membrane</keyword>
<sequence>MYFGGVFLELFLFILNILVILLSIAGGVLLIGLVYRGYVLLGLLIAEKKRRITDQSQNQA</sequence>
<organism evidence="2 3">
    <name type="scientific">Paenibacillus polymyxa</name>
    <name type="common">Bacillus polymyxa</name>
    <dbReference type="NCBI Taxonomy" id="1406"/>
    <lineage>
        <taxon>Bacteria</taxon>
        <taxon>Bacillati</taxon>
        <taxon>Bacillota</taxon>
        <taxon>Bacilli</taxon>
        <taxon>Bacillales</taxon>
        <taxon>Paenibacillaceae</taxon>
        <taxon>Paenibacillus</taxon>
    </lineage>
</organism>
<gene>
    <name evidence="2" type="ORF">JDW19_00850</name>
</gene>
<keyword evidence="1" id="KW-0812">Transmembrane</keyword>
<accession>A0A8I1IX50</accession>
<dbReference type="Proteomes" id="UP000650605">
    <property type="component" value="Unassembled WGS sequence"/>
</dbReference>
<name>A0A8I1IX50_PAEPO</name>
<reference evidence="2" key="1">
    <citation type="submission" date="2020-12" db="EMBL/GenBank/DDBJ databases">
        <title>Paenibacillus polymyxa LMG 27872: a double-edged sword.</title>
        <authorList>
            <person name="Langendries S."/>
            <person name="Garcia Mendez S."/>
            <person name="Beirinckx S."/>
            <person name="Viaene T."/>
            <person name="Baeyen S."/>
            <person name="Goeminne G."/>
            <person name="Willems A."/>
            <person name="Debode J."/>
            <person name="Goormachtig S."/>
        </authorList>
    </citation>
    <scope>NUCLEOTIDE SEQUENCE</scope>
    <source>
        <strain evidence="2">LMG 27872</strain>
    </source>
</reference>
<dbReference type="AlphaFoldDB" id="A0A8I1IX50"/>
<protein>
    <submittedName>
        <fullName evidence="2">Uncharacterized protein</fullName>
    </submittedName>
</protein>
<dbReference type="EMBL" id="JAEHFQ010000001">
    <property type="protein sequence ID" value="MBM0631684.1"/>
    <property type="molecule type" value="Genomic_DNA"/>
</dbReference>